<dbReference type="InterPro" id="IPR011050">
    <property type="entry name" value="Pectin_lyase_fold/virulence"/>
</dbReference>
<dbReference type="InterPro" id="IPR012334">
    <property type="entry name" value="Pectin_lyas_fold"/>
</dbReference>
<evidence type="ECO:0000313" key="4">
    <source>
        <dbReference type="Proteomes" id="UP001152607"/>
    </source>
</evidence>
<feature type="signal peptide" evidence="1">
    <location>
        <begin position="1"/>
        <end position="28"/>
    </location>
</feature>
<feature type="domain" description="Rhamnogalacturonase A/B/Epimerase-like pectate lyase" evidence="2">
    <location>
        <begin position="437"/>
        <end position="548"/>
    </location>
</feature>
<sequence>MGITHIATTKSLRFSSLAACLLAVGTQAVVLPSRLSHESSPADRRDSASSVIEARQASGYWYEDIQKQGRAAFNPSPNDYKVYRNVKDYGARGDGVTDDSAAINAAIADGNRCGPYVCDSATDSPAIVYFPSGTYLIKQRPIIMYYLTQLIGNPNSRPVIKADASLDALSVIDSSPYSDQNGEPGWISTNTFARQVRNFVIDLTARPVTGRASGIHWPASQATTLQNIKVIMTESPDSIHEGIFVENGSGGHMADLEIVGGHYGLNVGNQQFTIKNVKISNAVVGIHQIWSWGFLYQNINIDNCQTAFSMESINPDSNFLDVASVVIIDSKISNSPTFVNTNWSRDSQKTGANQLIIENVVLENVPVAVKGAGGATALAGGSSTIAAWGQGIRYTPNGPEKFQSAITPVNRPAGLLDGNKYYSKTKPQYESLGVDAFISARSEGATGDGTTDDTTALQNAINLAASSNRILFLDCGVYKVTNTINVPPGARIAGEAYPVIMASGSTWSSNTRPVAVLEVGKAGDSGRVELSDFIVATSGPTPGAVLIEYNLNSERGSGLWDVHTRIGGAKGTGLQVAQCPLGSLNDACMAAYMNVHVTPSGTGAYMENNWFWTADHDLDDFNSTRISVYVGRGLLVEASNVWLYANGAEHQALYQYQFANAKDVFGGFLQSETPYWQPTPDARTQPYPLNADLNDPDYNSLCPAGQTCDAFGLRILNSENILLYGAGFYSFYRSDDVSCSSPTAPNDKRDCQNQIVSIEGPNTSGVTIYALNEVGTINMLTIDKEDKALWSDTVSGYSNTIGLVQYKV</sequence>
<feature type="domain" description="Rhamnogalacturonase A/B/Epimerase-like pectate lyase" evidence="2">
    <location>
        <begin position="83"/>
        <end position="307"/>
    </location>
</feature>
<keyword evidence="4" id="KW-1185">Reference proteome</keyword>
<dbReference type="Pfam" id="PF12708">
    <property type="entry name" value="Pect-lyase_RHGA_epim"/>
    <property type="match status" value="2"/>
</dbReference>
<protein>
    <recommendedName>
        <fullName evidence="2">Rhamnogalacturonase A/B/Epimerase-like pectate lyase domain-containing protein</fullName>
    </recommendedName>
</protein>
<comment type="caution">
    <text evidence="3">The sequence shown here is derived from an EMBL/GenBank/DDBJ whole genome shotgun (WGS) entry which is preliminary data.</text>
</comment>
<reference evidence="3" key="1">
    <citation type="submission" date="2023-01" db="EMBL/GenBank/DDBJ databases">
        <authorList>
            <person name="Van Ghelder C."/>
            <person name="Rancurel C."/>
        </authorList>
    </citation>
    <scope>NUCLEOTIDE SEQUENCE</scope>
    <source>
        <strain evidence="3">CNCM I-4278</strain>
    </source>
</reference>
<dbReference type="InterPro" id="IPR039279">
    <property type="entry name" value="QRT3-like"/>
</dbReference>
<dbReference type="OrthoDB" id="1046782at2759"/>
<proteinExistence type="predicted"/>
<accession>A0A9W4XR03</accession>
<dbReference type="GO" id="GO:0004650">
    <property type="term" value="F:polygalacturonase activity"/>
    <property type="evidence" value="ECO:0007669"/>
    <property type="project" value="InterPro"/>
</dbReference>
<dbReference type="SUPFAM" id="SSF51126">
    <property type="entry name" value="Pectin lyase-like"/>
    <property type="match status" value="2"/>
</dbReference>
<dbReference type="Proteomes" id="UP001152607">
    <property type="component" value="Unassembled WGS sequence"/>
</dbReference>
<evidence type="ECO:0000259" key="2">
    <source>
        <dbReference type="Pfam" id="PF12708"/>
    </source>
</evidence>
<dbReference type="EMBL" id="CAOQHR010000010">
    <property type="protein sequence ID" value="CAI6340443.1"/>
    <property type="molecule type" value="Genomic_DNA"/>
</dbReference>
<dbReference type="PANTHER" id="PTHR33928:SF2">
    <property type="entry name" value="PECTATE LYASE SUPERFAMILY PROTEIN DOMAIN-CONTAINING PROTEIN-RELATED"/>
    <property type="match status" value="1"/>
</dbReference>
<dbReference type="PANTHER" id="PTHR33928">
    <property type="entry name" value="POLYGALACTURONASE QRT3"/>
    <property type="match status" value="1"/>
</dbReference>
<feature type="chain" id="PRO_5040937298" description="Rhamnogalacturonase A/B/Epimerase-like pectate lyase domain-containing protein" evidence="1">
    <location>
        <begin position="29"/>
        <end position="808"/>
    </location>
</feature>
<dbReference type="AlphaFoldDB" id="A0A9W4XR03"/>
<dbReference type="Gene3D" id="2.160.20.10">
    <property type="entry name" value="Single-stranded right-handed beta-helix, Pectin lyase-like"/>
    <property type="match status" value="2"/>
</dbReference>
<gene>
    <name evidence="3" type="ORF">PDIGIT_LOCUS13619</name>
</gene>
<name>A0A9W4XR03_9PLEO</name>
<evidence type="ECO:0000313" key="3">
    <source>
        <dbReference type="EMBL" id="CAI6340443.1"/>
    </source>
</evidence>
<keyword evidence="1" id="KW-0732">Signal</keyword>
<dbReference type="InterPro" id="IPR024535">
    <property type="entry name" value="RHGA/B-epi-like_pectate_lyase"/>
</dbReference>
<organism evidence="3 4">
    <name type="scientific">Periconia digitata</name>
    <dbReference type="NCBI Taxonomy" id="1303443"/>
    <lineage>
        <taxon>Eukaryota</taxon>
        <taxon>Fungi</taxon>
        <taxon>Dikarya</taxon>
        <taxon>Ascomycota</taxon>
        <taxon>Pezizomycotina</taxon>
        <taxon>Dothideomycetes</taxon>
        <taxon>Pleosporomycetidae</taxon>
        <taxon>Pleosporales</taxon>
        <taxon>Massarineae</taxon>
        <taxon>Periconiaceae</taxon>
        <taxon>Periconia</taxon>
    </lineage>
</organism>
<dbReference type="CDD" id="cd23668">
    <property type="entry name" value="GH55_beta13glucanase-like"/>
    <property type="match status" value="1"/>
</dbReference>
<evidence type="ECO:0000256" key="1">
    <source>
        <dbReference type="SAM" id="SignalP"/>
    </source>
</evidence>